<protein>
    <submittedName>
        <fullName evidence="2">Jg6674 protein</fullName>
    </submittedName>
</protein>
<dbReference type="Proteomes" id="UP000838756">
    <property type="component" value="Unassembled WGS sequence"/>
</dbReference>
<dbReference type="AlphaFoldDB" id="A0A8S4SJW6"/>
<proteinExistence type="predicted"/>
<comment type="caution">
    <text evidence="2">The sequence shown here is derived from an EMBL/GenBank/DDBJ whole genome shotgun (WGS) entry which is preliminary data.</text>
</comment>
<dbReference type="OrthoDB" id="6625994at2759"/>
<evidence type="ECO:0000313" key="2">
    <source>
        <dbReference type="EMBL" id="CAH2266974.1"/>
    </source>
</evidence>
<reference evidence="2" key="1">
    <citation type="submission" date="2022-03" db="EMBL/GenBank/DDBJ databases">
        <authorList>
            <person name="Lindestad O."/>
        </authorList>
    </citation>
    <scope>NUCLEOTIDE SEQUENCE</scope>
</reference>
<dbReference type="SUPFAM" id="SSF100910">
    <property type="entry name" value="Chemosensory protein Csp2"/>
    <property type="match status" value="1"/>
</dbReference>
<dbReference type="PANTHER" id="PTHR11257">
    <property type="entry name" value="CHEMOSENSORY PROTEIN-RELATED"/>
    <property type="match status" value="1"/>
</dbReference>
<dbReference type="PANTHER" id="PTHR11257:SF13">
    <property type="entry name" value="GEO07322P1"/>
    <property type="match status" value="1"/>
</dbReference>
<accession>A0A8S4SJW6</accession>
<sequence length="132" mass="15167">MCFGINKRMKGATVFIFMAAVALASAQQYTDRFDGVNVDEVIMNPRLLDAYIKCALEIGKCTAEGRELKSHIQDALENNCAHCTKIQRGWVHKVIGHLINNKPEYWQRLVDKYDPKRTYTVKYEKDLKTIKA</sequence>
<dbReference type="InterPro" id="IPR036682">
    <property type="entry name" value="OS_D_A10/PebIII_sf"/>
</dbReference>
<feature type="signal peptide" evidence="1">
    <location>
        <begin position="1"/>
        <end position="26"/>
    </location>
</feature>
<organism evidence="2 3">
    <name type="scientific">Pararge aegeria aegeria</name>
    <dbReference type="NCBI Taxonomy" id="348720"/>
    <lineage>
        <taxon>Eukaryota</taxon>
        <taxon>Metazoa</taxon>
        <taxon>Ecdysozoa</taxon>
        <taxon>Arthropoda</taxon>
        <taxon>Hexapoda</taxon>
        <taxon>Insecta</taxon>
        <taxon>Pterygota</taxon>
        <taxon>Neoptera</taxon>
        <taxon>Endopterygota</taxon>
        <taxon>Lepidoptera</taxon>
        <taxon>Glossata</taxon>
        <taxon>Ditrysia</taxon>
        <taxon>Papilionoidea</taxon>
        <taxon>Nymphalidae</taxon>
        <taxon>Satyrinae</taxon>
        <taxon>Satyrini</taxon>
        <taxon>Parargina</taxon>
        <taxon>Pararge</taxon>
    </lineage>
</organism>
<dbReference type="Pfam" id="PF03392">
    <property type="entry name" value="OS-D"/>
    <property type="match status" value="1"/>
</dbReference>
<evidence type="ECO:0000313" key="3">
    <source>
        <dbReference type="Proteomes" id="UP000838756"/>
    </source>
</evidence>
<dbReference type="EMBL" id="CAKXAJ010026337">
    <property type="protein sequence ID" value="CAH2266974.1"/>
    <property type="molecule type" value="Genomic_DNA"/>
</dbReference>
<keyword evidence="1" id="KW-0732">Signal</keyword>
<dbReference type="Gene3D" id="1.10.2080.10">
    <property type="entry name" value="Insect odorant-binding protein A10/Ejaculatory bulb-specific protein 3"/>
    <property type="match status" value="1"/>
</dbReference>
<evidence type="ECO:0000256" key="1">
    <source>
        <dbReference type="SAM" id="SignalP"/>
    </source>
</evidence>
<name>A0A8S4SJW6_9NEOP</name>
<feature type="chain" id="PRO_5035720909" evidence="1">
    <location>
        <begin position="27"/>
        <end position="132"/>
    </location>
</feature>
<gene>
    <name evidence="2" type="primary">jg6674</name>
    <name evidence="2" type="ORF">PAEG_LOCUS25570</name>
</gene>
<keyword evidence="3" id="KW-1185">Reference proteome</keyword>
<dbReference type="InterPro" id="IPR005055">
    <property type="entry name" value="A10/PebIII"/>
</dbReference>